<dbReference type="GeneID" id="91086667"/>
<evidence type="ECO:0000313" key="2">
    <source>
        <dbReference type="EMBL" id="WVN87277.1"/>
    </source>
</evidence>
<dbReference type="InterPro" id="IPR035896">
    <property type="entry name" value="AN1-like_Znf"/>
</dbReference>
<dbReference type="EMBL" id="CP143786">
    <property type="protein sequence ID" value="WVN87277.1"/>
    <property type="molecule type" value="Genomic_DNA"/>
</dbReference>
<dbReference type="SUPFAM" id="SSF118310">
    <property type="entry name" value="AN1-like Zinc finger"/>
    <property type="match status" value="2"/>
</dbReference>
<reference evidence="2" key="2">
    <citation type="journal article" date="2022" name="Elife">
        <title>Obligate sexual reproduction of a homothallic fungus closely related to the Cryptococcus pathogenic species complex.</title>
        <authorList>
            <person name="Passer A.R."/>
            <person name="Clancey S.A."/>
            <person name="Shea T."/>
            <person name="David-Palma M."/>
            <person name="Averette A.F."/>
            <person name="Boekhout T."/>
            <person name="Porcel B.M."/>
            <person name="Nowrousian M."/>
            <person name="Cuomo C.A."/>
            <person name="Sun S."/>
            <person name="Heitman J."/>
            <person name="Coelho M.A."/>
        </authorList>
    </citation>
    <scope>NUCLEOTIDE SEQUENCE</scope>
    <source>
        <strain evidence="2">CBS 7841</strain>
    </source>
</reference>
<dbReference type="PANTHER" id="PTHR14677">
    <property type="entry name" value="ARSENITE INDUCUBLE RNA ASSOCIATED PROTEIN AIP-1-RELATED"/>
    <property type="match status" value="1"/>
</dbReference>
<keyword evidence="3" id="KW-1185">Reference proteome</keyword>
<sequence>MSLLAPGAKCAACPLVDFLPLECSSCCLLFCSSHVHAHDPCSSSVTPSKKPGKLERGVSMCEHKGCRNESIQSIAGVTGEDDGKRIARGVNCLGCGGVFCATHRAQTSHSCSSPLIHNARHDAFLDRRTKAQELISKQFPGHRDLPERRLPQQRDVVKMPKLEGRSQPEPLPAKSDSLEEPRKTKTKTKAEKLWDIHLRKVKSTATSLGHGSEIPLEEKKFFEWDVDLDGEKVKRWQGTGKWDGKLRRAWVGNDTPVGKMADLIIAQAKVPRPVGQRFSILQLYQKPDGPPTCLSLTLSHTAGQTITEGASLILVKDDQV</sequence>
<reference evidence="2" key="3">
    <citation type="submission" date="2024-01" db="EMBL/GenBank/DDBJ databases">
        <authorList>
            <person name="Coelho M.A."/>
            <person name="David-Palma M."/>
            <person name="Shea T."/>
            <person name="Sun S."/>
            <person name="Cuomo C.A."/>
            <person name="Heitman J."/>
        </authorList>
    </citation>
    <scope>NUCLEOTIDE SEQUENCE</scope>
    <source>
        <strain evidence="2">CBS 7841</strain>
    </source>
</reference>
<dbReference type="VEuPathDB" id="FungiDB:L203_06528"/>
<dbReference type="OrthoDB" id="431929at2759"/>
<dbReference type="GO" id="GO:0005737">
    <property type="term" value="C:cytoplasm"/>
    <property type="evidence" value="ECO:0007669"/>
    <property type="project" value="TreeGrafter"/>
</dbReference>
<evidence type="ECO:0000256" key="1">
    <source>
        <dbReference type="SAM" id="MobiDB-lite"/>
    </source>
</evidence>
<proteinExistence type="predicted"/>
<feature type="compositionally biased region" description="Basic and acidic residues" evidence="1">
    <location>
        <begin position="141"/>
        <end position="166"/>
    </location>
</feature>
<dbReference type="Gene3D" id="4.10.1110.10">
    <property type="entry name" value="AN1-like Zinc finger"/>
    <property type="match status" value="2"/>
</dbReference>
<dbReference type="Proteomes" id="UP000094043">
    <property type="component" value="Chromosome 3"/>
</dbReference>
<organism evidence="2 3">
    <name type="scientific">Cryptococcus depauperatus CBS 7841</name>
    <dbReference type="NCBI Taxonomy" id="1295531"/>
    <lineage>
        <taxon>Eukaryota</taxon>
        <taxon>Fungi</taxon>
        <taxon>Dikarya</taxon>
        <taxon>Basidiomycota</taxon>
        <taxon>Agaricomycotina</taxon>
        <taxon>Tremellomycetes</taxon>
        <taxon>Tremellales</taxon>
        <taxon>Cryptococcaceae</taxon>
        <taxon>Cryptococcus</taxon>
    </lineage>
</organism>
<dbReference type="AlphaFoldDB" id="A0A1E3HH36"/>
<dbReference type="PANTHER" id="PTHR14677:SF40">
    <property type="entry name" value="CDC48-ASSOCIATED UBIQUITIN-LIKE_ZINC FINGER PROTEIN 1"/>
    <property type="match status" value="1"/>
</dbReference>
<dbReference type="RefSeq" id="XP_066067977.1">
    <property type="nucleotide sequence ID" value="XM_066211880.1"/>
</dbReference>
<protein>
    <submittedName>
        <fullName evidence="2">Uncharacterized protein</fullName>
    </submittedName>
</protein>
<dbReference type="KEGG" id="cdep:91086667"/>
<name>A0A1E3HH36_9TREE</name>
<feature type="region of interest" description="Disordered" evidence="1">
    <location>
        <begin position="137"/>
        <end position="187"/>
    </location>
</feature>
<gene>
    <name evidence="2" type="ORF">L203_102455</name>
</gene>
<reference evidence="2" key="1">
    <citation type="submission" date="2016-06" db="EMBL/GenBank/DDBJ databases">
        <authorList>
            <person name="Cuomo C."/>
            <person name="Litvintseva A."/>
            <person name="Heitman J."/>
            <person name="Chen Y."/>
            <person name="Sun S."/>
            <person name="Springer D."/>
            <person name="Dromer F."/>
            <person name="Young S."/>
            <person name="Zeng Q."/>
            <person name="Chapman S."/>
            <person name="Gujja S."/>
            <person name="Saif S."/>
            <person name="Birren B."/>
        </authorList>
    </citation>
    <scope>NUCLEOTIDE SEQUENCE</scope>
    <source>
        <strain evidence="2">CBS 7841</strain>
    </source>
</reference>
<feature type="compositionally biased region" description="Basic and acidic residues" evidence="1">
    <location>
        <begin position="176"/>
        <end position="187"/>
    </location>
</feature>
<evidence type="ECO:0000313" key="3">
    <source>
        <dbReference type="Proteomes" id="UP000094043"/>
    </source>
</evidence>
<accession>A0A1E3HH36</accession>